<keyword evidence="2" id="KW-1185">Reference proteome</keyword>
<gene>
    <name evidence="1" type="ORF">NDK43_22605</name>
</gene>
<proteinExistence type="predicted"/>
<name>A0ABT0WHS2_9BACI</name>
<dbReference type="Proteomes" id="UP001523262">
    <property type="component" value="Unassembled WGS sequence"/>
</dbReference>
<evidence type="ECO:0000313" key="1">
    <source>
        <dbReference type="EMBL" id="MCM2534622.1"/>
    </source>
</evidence>
<organism evidence="1 2">
    <name type="scientific">Neobacillus pocheonensis</name>
    <dbReference type="NCBI Taxonomy" id="363869"/>
    <lineage>
        <taxon>Bacteria</taxon>
        <taxon>Bacillati</taxon>
        <taxon>Bacillota</taxon>
        <taxon>Bacilli</taxon>
        <taxon>Bacillales</taxon>
        <taxon>Bacillaceae</taxon>
        <taxon>Neobacillus</taxon>
    </lineage>
</organism>
<reference evidence="1 2" key="1">
    <citation type="submission" date="2022-06" db="EMBL/GenBank/DDBJ databases">
        <authorList>
            <person name="Jeon C.O."/>
        </authorList>
    </citation>
    <scope>NUCLEOTIDE SEQUENCE [LARGE SCALE GENOMIC DNA]</scope>
    <source>
        <strain evidence="1 2">KCTC 13943</strain>
    </source>
</reference>
<evidence type="ECO:0008006" key="3">
    <source>
        <dbReference type="Google" id="ProtNLM"/>
    </source>
</evidence>
<comment type="caution">
    <text evidence="1">The sequence shown here is derived from an EMBL/GenBank/DDBJ whole genome shotgun (WGS) entry which is preliminary data.</text>
</comment>
<sequence>MGFLVGVKEAGEILGWDRRKVSTYHLRGVLPKPVINLSSGPIWLRKQIEYYKTSKELGVTTYYIDEEKVYECKYNYPMKETNYSPEEIKECTGNYIVYQEKDIQQVINAILEKKPIAQFLSFESISYLHDLGILESDVFRDFIHKYSYENIGPTREGRD</sequence>
<evidence type="ECO:0000313" key="2">
    <source>
        <dbReference type="Proteomes" id="UP001523262"/>
    </source>
</evidence>
<protein>
    <recommendedName>
        <fullName evidence="3">DNA-binding protein</fullName>
    </recommendedName>
</protein>
<accession>A0ABT0WHS2</accession>
<dbReference type="EMBL" id="JAMQCR010000002">
    <property type="protein sequence ID" value="MCM2534622.1"/>
    <property type="molecule type" value="Genomic_DNA"/>
</dbReference>